<keyword evidence="4" id="KW-1185">Reference proteome</keyword>
<feature type="signal peptide" evidence="1">
    <location>
        <begin position="1"/>
        <end position="22"/>
    </location>
</feature>
<dbReference type="EMBL" id="QREG01000002">
    <property type="protein sequence ID" value="REE02119.1"/>
    <property type="molecule type" value="Genomic_DNA"/>
</dbReference>
<dbReference type="RefSeq" id="WP_115866653.1">
    <property type="nucleotide sequence ID" value="NZ_QREG01000002.1"/>
</dbReference>
<dbReference type="InterPro" id="IPR025665">
    <property type="entry name" value="Beta-barrel_OMP_2"/>
</dbReference>
<feature type="domain" description="Outer membrane protein beta-barrel" evidence="2">
    <location>
        <begin position="142"/>
        <end position="324"/>
    </location>
</feature>
<proteinExistence type="predicted"/>
<accession>A0A3D9L6Y8</accession>
<gene>
    <name evidence="3" type="ORF">C7460_102141</name>
</gene>
<organism evidence="3 4">
    <name type="scientific">Marinoscillum furvescens DSM 4134</name>
    <dbReference type="NCBI Taxonomy" id="1122208"/>
    <lineage>
        <taxon>Bacteria</taxon>
        <taxon>Pseudomonadati</taxon>
        <taxon>Bacteroidota</taxon>
        <taxon>Cytophagia</taxon>
        <taxon>Cytophagales</taxon>
        <taxon>Reichenbachiellaceae</taxon>
        <taxon>Marinoscillum</taxon>
    </lineage>
</organism>
<protein>
    <submittedName>
        <fullName evidence="3">Outer membrane protein with beta-barrel domain</fullName>
    </submittedName>
</protein>
<sequence length="374" mass="42366">MKPTYLAILIAALMMASITTYGQSCTQRLNDAEDDYEAGRLSAIPDKIERCLESEQFSKEEAVRARRLLTLVYIFTDQEAKAEGALINLLKEDPEHRLNPQVDPAELFFLYDQFRTAPIFRIAFRAGINSSSPNIIERYGTFNLHTHSNFHNGKDREGNDSYVVEGDSSSNDYNSLSGLGFGFQGEILFESHLGKGVELGIGPQLRLSQYNTDSYVNQPDLNSSLTNQQLNIRLPVLFRYTLNYDNRDQKWLPYVFLGGAFDYLLTAKYTEANRAGGTAYSISSSDLIASNQVNQYNYSFFGGVGTKMRVGTHFLTFELRYDMSQLNYINGENRYQNDESTFDLAFVEPDLSLNFLSVTLGYTLSVYQPKKLTK</sequence>
<name>A0A3D9L6Y8_MARFU</name>
<evidence type="ECO:0000313" key="3">
    <source>
        <dbReference type="EMBL" id="REE02119.1"/>
    </source>
</evidence>
<evidence type="ECO:0000259" key="2">
    <source>
        <dbReference type="Pfam" id="PF13568"/>
    </source>
</evidence>
<dbReference type="AlphaFoldDB" id="A0A3D9L6Y8"/>
<comment type="caution">
    <text evidence="3">The sequence shown here is derived from an EMBL/GenBank/DDBJ whole genome shotgun (WGS) entry which is preliminary data.</text>
</comment>
<dbReference type="OrthoDB" id="977825at2"/>
<dbReference type="Pfam" id="PF13568">
    <property type="entry name" value="OMP_b-brl_2"/>
    <property type="match status" value="1"/>
</dbReference>
<dbReference type="Proteomes" id="UP000256779">
    <property type="component" value="Unassembled WGS sequence"/>
</dbReference>
<keyword evidence="1" id="KW-0732">Signal</keyword>
<feature type="chain" id="PRO_5017667235" evidence="1">
    <location>
        <begin position="23"/>
        <end position="374"/>
    </location>
</feature>
<reference evidence="3 4" key="1">
    <citation type="submission" date="2018-07" db="EMBL/GenBank/DDBJ databases">
        <title>Genomic Encyclopedia of Type Strains, Phase IV (KMG-IV): sequencing the most valuable type-strain genomes for metagenomic binning, comparative biology and taxonomic classification.</title>
        <authorList>
            <person name="Goeker M."/>
        </authorList>
    </citation>
    <scope>NUCLEOTIDE SEQUENCE [LARGE SCALE GENOMIC DNA]</scope>
    <source>
        <strain evidence="3 4">DSM 4134</strain>
    </source>
</reference>
<evidence type="ECO:0000256" key="1">
    <source>
        <dbReference type="SAM" id="SignalP"/>
    </source>
</evidence>
<evidence type="ECO:0000313" key="4">
    <source>
        <dbReference type="Proteomes" id="UP000256779"/>
    </source>
</evidence>